<evidence type="ECO:0000259" key="1">
    <source>
        <dbReference type="PROSITE" id="PS50053"/>
    </source>
</evidence>
<dbReference type="RefSeq" id="XP_009161852.1">
    <property type="nucleotide sequence ID" value="XM_009163588.1"/>
</dbReference>
<dbReference type="InterPro" id="IPR029071">
    <property type="entry name" value="Ubiquitin-like_domsf"/>
</dbReference>
<dbReference type="GeneID" id="20314039"/>
<dbReference type="PROSITE" id="PS50053">
    <property type="entry name" value="UBIQUITIN_2"/>
    <property type="match status" value="1"/>
</dbReference>
<dbReference type="HOGENOM" id="CLU_2671045_0_0_1"/>
<dbReference type="Pfam" id="PF11976">
    <property type="entry name" value="Rad60-SLD"/>
    <property type="match status" value="1"/>
</dbReference>
<dbReference type="InterPro" id="IPR022617">
    <property type="entry name" value="Rad60/SUMO-like_dom"/>
</dbReference>
<proteinExistence type="predicted"/>
<keyword evidence="3" id="KW-1185">Reference proteome</keyword>
<dbReference type="Proteomes" id="UP000002313">
    <property type="component" value="Chromosome V"/>
</dbReference>
<dbReference type="VEuPathDB" id="MicrosporidiaDB:Eint_051555"/>
<dbReference type="EMBL" id="CP001946">
    <property type="protein sequence ID" value="AHL30107.1"/>
    <property type="molecule type" value="Genomic_DNA"/>
</dbReference>
<dbReference type="AlphaFoldDB" id="W8P989"/>
<organism evidence="2 3">
    <name type="scientific">Encephalitozoon intestinalis (strain ATCC 50506)</name>
    <name type="common">Microsporidian parasite</name>
    <name type="synonym">Septata intestinalis</name>
    <dbReference type="NCBI Taxonomy" id="876142"/>
    <lineage>
        <taxon>Eukaryota</taxon>
        <taxon>Fungi</taxon>
        <taxon>Fungi incertae sedis</taxon>
        <taxon>Microsporidia</taxon>
        <taxon>Unikaryonidae</taxon>
        <taxon>Encephalitozoon</taxon>
    </lineage>
</organism>
<reference evidence="2 3" key="1">
    <citation type="journal article" date="2010" name="Nat. Commun.">
        <title>The complete sequence of the smallest known nuclear genome from the microsporidian Encephalitozoon intestinalis.</title>
        <authorList>
            <person name="Corradi N."/>
            <person name="Pombert J.-F."/>
            <person name="Farinelli L."/>
            <person name="Didier E.S."/>
            <person name="Keeling P.J."/>
        </authorList>
    </citation>
    <scope>NUCLEOTIDE SEQUENCE [LARGE SCALE GENOMIC DNA]</scope>
    <source>
        <strain evidence="2 3">ATCC 50506</strain>
    </source>
</reference>
<dbReference type="Gene3D" id="3.10.20.90">
    <property type="entry name" value="Phosphatidylinositol 3-kinase Catalytic Subunit, Chain A, domain 1"/>
    <property type="match status" value="1"/>
</dbReference>
<evidence type="ECO:0000313" key="2">
    <source>
        <dbReference type="EMBL" id="AHL30107.1"/>
    </source>
</evidence>
<reference evidence="2 3" key="2">
    <citation type="journal article" date="2012" name="Proc. Natl. Acad. Sci. U.S.A.">
        <title>Gain and loss of multiple functionally related, horizontally transferred genes in the reduced genomes of two microsporidian parasites.</title>
        <authorList>
            <person name="Pombert J.-F."/>
            <person name="Selman M."/>
            <person name="Burki F."/>
            <person name="Bardell F.T."/>
            <person name="Farinelli L."/>
            <person name="Solter L.F."/>
            <person name="Whitman D.W."/>
            <person name="Weiss L.M."/>
            <person name="Corradi N."/>
            <person name="Keeling P.J."/>
        </authorList>
    </citation>
    <scope>NUCLEOTIDE SEQUENCE [LARGE SCALE GENOMIC DNA]</scope>
    <source>
        <strain evidence="2 3">ATCC 50506</strain>
    </source>
</reference>
<feature type="domain" description="Ubiquitin-like" evidence="1">
    <location>
        <begin position="4"/>
        <end position="75"/>
    </location>
</feature>
<gene>
    <name evidence="2" type="ORF">Eint_051555</name>
</gene>
<evidence type="ECO:0000313" key="3">
    <source>
        <dbReference type="Proteomes" id="UP000002313"/>
    </source>
</evidence>
<dbReference type="OrthoDB" id="3881at2759"/>
<protein>
    <submittedName>
        <fullName evidence="2">Ubiquitin-2 like/Rad60 SUMO-like protein</fullName>
    </submittedName>
</protein>
<dbReference type="SUPFAM" id="SSF54236">
    <property type="entry name" value="Ubiquitin-like"/>
    <property type="match status" value="1"/>
</dbReference>
<sequence length="75" mass="8861">MHLIRLRCTDRMSVSVLITIGVDNTIKELKEEICRHIGKDREQITLKRENRELADSIEIDAYELKDGECIEIEYR</sequence>
<dbReference type="KEGG" id="ein:Eint_051555"/>
<name>W8P989_ENCIT</name>
<accession>W8P989</accession>
<dbReference type="InterPro" id="IPR000626">
    <property type="entry name" value="Ubiquitin-like_dom"/>
</dbReference>